<feature type="domain" description="Cytochrome c" evidence="6">
    <location>
        <begin position="19"/>
        <end position="133"/>
    </location>
</feature>
<sequence length="133" mass="13840">MIKATFLTAVAAVTMVAAPSMAQDSSSFNQCQSCHVVTSPSGNNIVGRGRTGPNLYGIIGQQAGAVPDFRYGDSIVAAGAAGLVWNEENLAAYITDPSGFLKEFTGDDAARSRMSYRTRSGQAEVAAFLAAAR</sequence>
<name>A0A2C9CNC4_9RHOB</name>
<gene>
    <name evidence="7" type="ORF">SAMN06273572_101533</name>
</gene>
<feature type="signal peptide" evidence="5">
    <location>
        <begin position="1"/>
        <end position="22"/>
    </location>
</feature>
<evidence type="ECO:0000259" key="6">
    <source>
        <dbReference type="PROSITE" id="PS51007"/>
    </source>
</evidence>
<keyword evidence="3 4" id="KW-0408">Iron</keyword>
<proteinExistence type="predicted"/>
<dbReference type="Proteomes" id="UP000220034">
    <property type="component" value="Unassembled WGS sequence"/>
</dbReference>
<evidence type="ECO:0000256" key="5">
    <source>
        <dbReference type="SAM" id="SignalP"/>
    </source>
</evidence>
<dbReference type="SUPFAM" id="SSF46626">
    <property type="entry name" value="Cytochrome c"/>
    <property type="match status" value="1"/>
</dbReference>
<dbReference type="PROSITE" id="PS51007">
    <property type="entry name" value="CYTC"/>
    <property type="match status" value="1"/>
</dbReference>
<keyword evidence="1 4" id="KW-0349">Heme</keyword>
<protein>
    <submittedName>
        <fullName evidence="7">Cytochrome c</fullName>
    </submittedName>
</protein>
<evidence type="ECO:0000256" key="2">
    <source>
        <dbReference type="ARBA" id="ARBA00022723"/>
    </source>
</evidence>
<evidence type="ECO:0000256" key="3">
    <source>
        <dbReference type="ARBA" id="ARBA00023004"/>
    </source>
</evidence>
<dbReference type="GO" id="GO:0046872">
    <property type="term" value="F:metal ion binding"/>
    <property type="evidence" value="ECO:0007669"/>
    <property type="project" value="UniProtKB-KW"/>
</dbReference>
<evidence type="ECO:0000256" key="4">
    <source>
        <dbReference type="PROSITE-ProRule" id="PRU00433"/>
    </source>
</evidence>
<evidence type="ECO:0000256" key="1">
    <source>
        <dbReference type="ARBA" id="ARBA00022617"/>
    </source>
</evidence>
<organism evidence="7 8">
    <name type="scientific">Pontivivens marinum</name>
    <dbReference type="NCBI Taxonomy" id="1690039"/>
    <lineage>
        <taxon>Bacteria</taxon>
        <taxon>Pseudomonadati</taxon>
        <taxon>Pseudomonadota</taxon>
        <taxon>Alphaproteobacteria</taxon>
        <taxon>Rhodobacterales</taxon>
        <taxon>Paracoccaceae</taxon>
        <taxon>Pontivivens</taxon>
    </lineage>
</organism>
<dbReference type="RefSeq" id="WP_097928252.1">
    <property type="nucleotide sequence ID" value="NZ_OCTN01000001.1"/>
</dbReference>
<keyword evidence="8" id="KW-1185">Reference proteome</keyword>
<dbReference type="InterPro" id="IPR036909">
    <property type="entry name" value="Cyt_c-like_dom_sf"/>
</dbReference>
<accession>A0A2C9CNC4</accession>
<dbReference type="GO" id="GO:0009055">
    <property type="term" value="F:electron transfer activity"/>
    <property type="evidence" value="ECO:0007669"/>
    <property type="project" value="InterPro"/>
</dbReference>
<reference evidence="8" key="1">
    <citation type="submission" date="2017-09" db="EMBL/GenBank/DDBJ databases">
        <authorList>
            <person name="Varghese N."/>
            <person name="Submissions S."/>
        </authorList>
    </citation>
    <scope>NUCLEOTIDE SEQUENCE [LARGE SCALE GENOMIC DNA]</scope>
    <source>
        <strain evidence="8">C7</strain>
    </source>
</reference>
<dbReference type="OrthoDB" id="9805828at2"/>
<dbReference type="AlphaFoldDB" id="A0A2C9CNC4"/>
<dbReference type="Gene3D" id="1.10.760.10">
    <property type="entry name" value="Cytochrome c-like domain"/>
    <property type="match status" value="1"/>
</dbReference>
<dbReference type="EMBL" id="OCTN01000001">
    <property type="protein sequence ID" value="SOH92685.1"/>
    <property type="molecule type" value="Genomic_DNA"/>
</dbReference>
<keyword evidence="2 4" id="KW-0479">Metal-binding</keyword>
<keyword evidence="5" id="KW-0732">Signal</keyword>
<feature type="chain" id="PRO_5012654771" evidence="5">
    <location>
        <begin position="23"/>
        <end position="133"/>
    </location>
</feature>
<dbReference type="InterPro" id="IPR009056">
    <property type="entry name" value="Cyt_c-like_dom"/>
</dbReference>
<evidence type="ECO:0000313" key="7">
    <source>
        <dbReference type="EMBL" id="SOH92685.1"/>
    </source>
</evidence>
<dbReference type="GO" id="GO:0020037">
    <property type="term" value="F:heme binding"/>
    <property type="evidence" value="ECO:0007669"/>
    <property type="project" value="InterPro"/>
</dbReference>
<evidence type="ECO:0000313" key="8">
    <source>
        <dbReference type="Proteomes" id="UP000220034"/>
    </source>
</evidence>